<comment type="caution">
    <text evidence="5">The sequence shown here is derived from an EMBL/GenBank/DDBJ whole genome shotgun (WGS) entry which is preliminary data.</text>
</comment>
<protein>
    <submittedName>
        <fullName evidence="5">ABC transporter ATP-binding protein</fullName>
    </submittedName>
</protein>
<evidence type="ECO:0000313" key="5">
    <source>
        <dbReference type="EMBL" id="POB43829.1"/>
    </source>
</evidence>
<dbReference type="PROSITE" id="PS00211">
    <property type="entry name" value="ABC_TRANSPORTER_1"/>
    <property type="match status" value="1"/>
</dbReference>
<reference evidence="5 6" key="1">
    <citation type="journal article" date="2018" name="Front. Microbiol.">
        <title>Phylogeny of Vibrio vulnificus from the Analysis of the Core-Genome: Implications for Intra-Species Taxonomy.</title>
        <authorList>
            <person name="Roig F.J."/>
            <person name="Gonzalez-Candelas F."/>
            <person name="Sanjuan E."/>
            <person name="Fouz B."/>
            <person name="Feil E.J."/>
            <person name="Llorens C."/>
            <person name="Baker-Austin C."/>
            <person name="Oliver J.D."/>
            <person name="Danin-Poleg Y."/>
            <person name="Gibas C.J."/>
            <person name="Kashi Y."/>
            <person name="Gulig P.A."/>
            <person name="Morrison S.S."/>
            <person name="Amaro C."/>
        </authorList>
    </citation>
    <scope>NUCLEOTIDE SEQUENCE [LARGE SCALE GENOMIC DNA]</scope>
    <source>
        <strain evidence="5 6">CECT4608</strain>
    </source>
</reference>
<dbReference type="AlphaFoldDB" id="A0A1W6M8G0"/>
<evidence type="ECO:0000256" key="2">
    <source>
        <dbReference type="ARBA" id="ARBA00022741"/>
    </source>
</evidence>
<keyword evidence="3 5" id="KW-0067">ATP-binding</keyword>
<organism evidence="5 6">
    <name type="scientific">Vibrio vulnificus</name>
    <dbReference type="NCBI Taxonomy" id="672"/>
    <lineage>
        <taxon>Bacteria</taxon>
        <taxon>Pseudomonadati</taxon>
        <taxon>Pseudomonadota</taxon>
        <taxon>Gammaproteobacteria</taxon>
        <taxon>Vibrionales</taxon>
        <taxon>Vibrionaceae</taxon>
        <taxon>Vibrio</taxon>
    </lineage>
</organism>
<name>A0A1W6M8G0_VIBVL</name>
<evidence type="ECO:0000256" key="3">
    <source>
        <dbReference type="ARBA" id="ARBA00022840"/>
    </source>
</evidence>
<accession>A0A1W6M8G0</accession>
<dbReference type="PANTHER" id="PTHR24220">
    <property type="entry name" value="IMPORT ATP-BINDING PROTEIN"/>
    <property type="match status" value="1"/>
</dbReference>
<dbReference type="GO" id="GO:0005886">
    <property type="term" value="C:plasma membrane"/>
    <property type="evidence" value="ECO:0007669"/>
    <property type="project" value="TreeGrafter"/>
</dbReference>
<dbReference type="PROSITE" id="PS50893">
    <property type="entry name" value="ABC_TRANSPORTER_2"/>
    <property type="match status" value="1"/>
</dbReference>
<dbReference type="SMART" id="SM00382">
    <property type="entry name" value="AAA"/>
    <property type="match status" value="1"/>
</dbReference>
<dbReference type="CDD" id="cd03255">
    <property type="entry name" value="ABC_MJ0796_LolCDE_FtsE"/>
    <property type="match status" value="1"/>
</dbReference>
<dbReference type="InterPro" id="IPR027417">
    <property type="entry name" value="P-loop_NTPase"/>
</dbReference>
<dbReference type="Gene3D" id="3.40.50.300">
    <property type="entry name" value="P-loop containing nucleotide triphosphate hydrolases"/>
    <property type="match status" value="1"/>
</dbReference>
<evidence type="ECO:0000256" key="4">
    <source>
        <dbReference type="ARBA" id="ARBA00038388"/>
    </source>
</evidence>
<dbReference type="GO" id="GO:1902495">
    <property type="term" value="C:transmembrane transporter complex"/>
    <property type="evidence" value="ECO:0007669"/>
    <property type="project" value="UniProtKB-ARBA"/>
</dbReference>
<dbReference type="FunFam" id="3.40.50.300:FF:000032">
    <property type="entry name" value="Export ABC transporter ATP-binding protein"/>
    <property type="match status" value="1"/>
</dbReference>
<dbReference type="Pfam" id="PF00005">
    <property type="entry name" value="ABC_tran"/>
    <property type="match status" value="1"/>
</dbReference>
<evidence type="ECO:0000313" key="6">
    <source>
        <dbReference type="Proteomes" id="UP000237466"/>
    </source>
</evidence>
<sequence length="231" mass="25390">MIQFSNLQRHYQLGLLEVPALQSVSGAIEQGEMVALCGPSGSGKSTLLNILGLLDMQYSGQVTLHGDDYPRSANQAAKLRREKLGFIFQKFNLVPVMTALENVAYPLYLNGVDKAKQRQLAAEMLERVGLGESLHALPDQLSGGQQQRVAIARALVHRPTLVIADEPTASLDSVTANLVIDIMKQLGHERATTFVVATHDGRMASRCDRTIELLDGRLRQHHEQEVISWAS</sequence>
<dbReference type="InterPro" id="IPR003439">
    <property type="entry name" value="ABC_transporter-like_ATP-bd"/>
</dbReference>
<dbReference type="KEGG" id="vvl:VV93_v1c30250"/>
<dbReference type="InterPro" id="IPR017871">
    <property type="entry name" value="ABC_transporter-like_CS"/>
</dbReference>
<gene>
    <name evidence="5" type="ORF">CRN52_19030</name>
</gene>
<dbReference type="PANTHER" id="PTHR24220:SF689">
    <property type="entry name" value="LIPOPROTEIN-RELEASING SYSTEM ATP-BINDING PROTEIN LOLD"/>
    <property type="match status" value="1"/>
</dbReference>
<dbReference type="GO" id="GO:0022857">
    <property type="term" value="F:transmembrane transporter activity"/>
    <property type="evidence" value="ECO:0007669"/>
    <property type="project" value="TreeGrafter"/>
</dbReference>
<proteinExistence type="inferred from homology"/>
<evidence type="ECO:0000256" key="1">
    <source>
        <dbReference type="ARBA" id="ARBA00022448"/>
    </source>
</evidence>
<dbReference type="OMA" id="QYQGQVT"/>
<dbReference type="GO" id="GO:0089705">
    <property type="term" value="P:protein localization to outer membrane"/>
    <property type="evidence" value="ECO:0007669"/>
    <property type="project" value="TreeGrafter"/>
</dbReference>
<dbReference type="Proteomes" id="UP000237466">
    <property type="component" value="Unassembled WGS sequence"/>
</dbReference>
<keyword evidence="2" id="KW-0547">Nucleotide-binding</keyword>
<keyword evidence="1" id="KW-0813">Transport</keyword>
<dbReference type="InterPro" id="IPR015854">
    <property type="entry name" value="ABC_transpr_LolD-like"/>
</dbReference>
<dbReference type="EMBL" id="PDGH01000126">
    <property type="protein sequence ID" value="POB43829.1"/>
    <property type="molecule type" value="Genomic_DNA"/>
</dbReference>
<comment type="similarity">
    <text evidence="4">Belongs to the ABC transporter superfamily. Macrolide exporter (TC 3.A.1.122) family.</text>
</comment>
<dbReference type="SUPFAM" id="SSF52540">
    <property type="entry name" value="P-loop containing nucleoside triphosphate hydrolases"/>
    <property type="match status" value="1"/>
</dbReference>
<dbReference type="GO" id="GO:0044874">
    <property type="term" value="P:lipoprotein localization to outer membrane"/>
    <property type="evidence" value="ECO:0007669"/>
    <property type="project" value="TreeGrafter"/>
</dbReference>
<dbReference type="InterPro" id="IPR017911">
    <property type="entry name" value="MacB-like_ATP-bd"/>
</dbReference>
<dbReference type="RefSeq" id="WP_011151452.1">
    <property type="nucleotide sequence ID" value="NZ_CBCSFK010000002.1"/>
</dbReference>
<dbReference type="GO" id="GO:0005524">
    <property type="term" value="F:ATP binding"/>
    <property type="evidence" value="ECO:0007669"/>
    <property type="project" value="UniProtKB-KW"/>
</dbReference>
<dbReference type="InterPro" id="IPR003593">
    <property type="entry name" value="AAA+_ATPase"/>
</dbReference>
<dbReference type="GO" id="GO:0016887">
    <property type="term" value="F:ATP hydrolysis activity"/>
    <property type="evidence" value="ECO:0007669"/>
    <property type="project" value="InterPro"/>
</dbReference>